<reference evidence="2 3" key="1">
    <citation type="submission" date="2014-02" db="EMBL/GenBank/DDBJ databases">
        <title>Single nucleus genome sequencing reveals high similarity among nuclei of an endomycorrhizal fungus.</title>
        <authorList>
            <person name="Lin K."/>
            <person name="Geurts R."/>
            <person name="Zhang Z."/>
            <person name="Limpens E."/>
            <person name="Saunders D.G."/>
            <person name="Mu D."/>
            <person name="Pang E."/>
            <person name="Cao H."/>
            <person name="Cha H."/>
            <person name="Lin T."/>
            <person name="Zhou Q."/>
            <person name="Shang Y."/>
            <person name="Li Y."/>
            <person name="Ivanov S."/>
            <person name="Sharma T."/>
            <person name="Velzen R.V."/>
            <person name="Ruijter N.D."/>
            <person name="Aanen D.K."/>
            <person name="Win J."/>
            <person name="Kamoun S."/>
            <person name="Bisseling T."/>
            <person name="Huang S."/>
        </authorList>
    </citation>
    <scope>NUCLEOTIDE SEQUENCE [LARGE SCALE GENOMIC DNA]</scope>
    <source>
        <strain evidence="3">DAOM197198w</strain>
    </source>
</reference>
<gene>
    <name evidence="2" type="ORF">RirG_090320</name>
</gene>
<evidence type="ECO:0000256" key="1">
    <source>
        <dbReference type="SAM" id="MobiDB-lite"/>
    </source>
</evidence>
<organism evidence="2 3">
    <name type="scientific">Rhizophagus irregularis (strain DAOM 197198w)</name>
    <name type="common">Glomus intraradices</name>
    <dbReference type="NCBI Taxonomy" id="1432141"/>
    <lineage>
        <taxon>Eukaryota</taxon>
        <taxon>Fungi</taxon>
        <taxon>Fungi incertae sedis</taxon>
        <taxon>Mucoromycota</taxon>
        <taxon>Glomeromycotina</taxon>
        <taxon>Glomeromycetes</taxon>
        <taxon>Glomerales</taxon>
        <taxon>Glomeraceae</taxon>
        <taxon>Rhizophagus</taxon>
    </lineage>
</organism>
<comment type="caution">
    <text evidence="2">The sequence shown here is derived from an EMBL/GenBank/DDBJ whole genome shotgun (WGS) entry which is preliminary data.</text>
</comment>
<feature type="region of interest" description="Disordered" evidence="1">
    <location>
        <begin position="1"/>
        <end position="22"/>
    </location>
</feature>
<dbReference type="EMBL" id="JEMT01016683">
    <property type="protein sequence ID" value="EXX70113.1"/>
    <property type="molecule type" value="Genomic_DNA"/>
</dbReference>
<dbReference type="Proteomes" id="UP000022910">
    <property type="component" value="Unassembled WGS sequence"/>
</dbReference>
<dbReference type="OrthoDB" id="2391312at2759"/>
<dbReference type="AlphaFoldDB" id="A0A015MTP4"/>
<protein>
    <submittedName>
        <fullName evidence="2">Uncharacterized protein</fullName>
    </submittedName>
</protein>
<keyword evidence="3" id="KW-1185">Reference proteome</keyword>
<accession>A0A015MTP4</accession>
<dbReference type="HOGENOM" id="CLU_1251241_0_0_1"/>
<sequence>MAENIYTTTQENSNSPQVSSTSPYNKILYQHNHNTLSLNNISQNNDNNGDGKAETQLLSQIYHINEQLNQLSHFSNAFALENYNPINERTPSPIYIVPPSTPTYFKDEGFDFQSSTLGGTSRELQLNNTMNNINYTNMLPFMSTGTINLTWPIQNQYVNIASTMNLEENSSNSTIINNNFVDNGDDMTGIEAQKKQIFNNNNNNNNPGNFLVNEFQNLKLE</sequence>
<evidence type="ECO:0000313" key="2">
    <source>
        <dbReference type="EMBL" id="EXX70113.1"/>
    </source>
</evidence>
<proteinExistence type="predicted"/>
<evidence type="ECO:0000313" key="3">
    <source>
        <dbReference type="Proteomes" id="UP000022910"/>
    </source>
</evidence>
<name>A0A015MTP4_RHIIW</name>